<gene>
    <name evidence="2" type="ORF">STH12_03473</name>
</gene>
<dbReference type="Proteomes" id="UP000278437">
    <property type="component" value="Chromosome"/>
</dbReference>
<evidence type="ECO:0000313" key="3">
    <source>
        <dbReference type="Proteomes" id="UP000278437"/>
    </source>
</evidence>
<sequence>MVSSVMRGSVCTRSGLLLLSAALLLSACGGDDNGFPTAETFVPPEASDLGLSPGPVVATLLTAAYRYSDQQSRPEGDSLIEWFVDGALVGEGHEYTSKVSHEGLPLFFCVTPKAAYGSNDTGVRVCSVEHTLQPKPGQAPVASEVAIALPLQPGSNARASYQYADADGDLEGASQTQWRIDGDAVGTGLTLLLPADAEGKNLQFCVTPVAKTGEPKQGLTVCDTQVILGSYLPPVANDVRISPTPMVGGALIGSYSYADMALRPEGASLQRWVLDGADVAFGQVYTPTTDAEGKLLRFCVTPVAAWGVNSVGAEVCSAPQAIASKPGSAPTATSVAIATPLQPGQATFGSYVYGDVDGDAEGASQTLWRIDGVDAGVGLSLTLPADSEGKSLQFCVTPLALTGEPKRGSEVCATENIIGSYLPPQASNLAFSPSAVVGASLNGSYDYSDSQSRPEGNSMLVWQIDGADFASGSSVLLPVAKEGNDLRFCVTPVAAWGENDTGVQVCSAPETIAPKPGSAPTAANLSWDTLPKANVLLGVNYDYADADGDLEAISLFSWKLGGTEVSQNISYTPPVGSEGQTLSFCVTPVAATGTPKVGSEACITTQLVAILLSGELRLYETLTLDVRGYSVTGVSWKSTKPGGGFIRSTDVNGFNIQRSTDTESAFNLVGYDIEVCVTTVEEGELCRLASEYPTDEVTGGLPMALDGSNNVIERAVAPIDYVDLTIGGVTKRLHRPLTVPESTLLQLSLPGVPNHDNFRSESGSLVQNTRYTWTNADALCTARGMTLAVEGENDTSDPFGLRQYYDELASRYPAIPVAHAARALGWGVDVDYYWSSSDAGGGSHMDFYMAAGDAGSIDDTTPEYAACQETLP</sequence>
<evidence type="ECO:0000256" key="1">
    <source>
        <dbReference type="SAM" id="SignalP"/>
    </source>
</evidence>
<evidence type="ECO:0000313" key="2">
    <source>
        <dbReference type="EMBL" id="AZQ12532.1"/>
    </source>
</evidence>
<keyword evidence="1" id="KW-0732">Signal</keyword>
<feature type="signal peptide" evidence="1">
    <location>
        <begin position="1"/>
        <end position="29"/>
    </location>
</feature>
<protein>
    <submittedName>
        <fullName evidence="2">Uncharacterized protein</fullName>
    </submittedName>
</protein>
<keyword evidence="3" id="KW-1185">Reference proteome</keyword>
<proteinExistence type="predicted"/>
<dbReference type="PROSITE" id="PS51257">
    <property type="entry name" value="PROKAR_LIPOPROTEIN"/>
    <property type="match status" value="1"/>
</dbReference>
<dbReference type="EMBL" id="CP020373">
    <property type="protein sequence ID" value="AZQ12532.1"/>
    <property type="molecule type" value="Genomic_DNA"/>
</dbReference>
<feature type="chain" id="PRO_5045705445" evidence="1">
    <location>
        <begin position="30"/>
        <end position="872"/>
    </location>
</feature>
<name>A0ABM7DS50_9GAMM</name>
<reference evidence="3" key="1">
    <citation type="submission" date="2017-03" db="EMBL/GenBank/DDBJ databases">
        <title>Full genome sequence of a non-lethal Shewanella isolate that potentiates virulence of Vibio parahaemolyticus causing acute hepatopancreatic necrosis disease (AHPND) in shrimp.</title>
        <authorList>
            <person name="Prachumwat A."/>
            <person name="Sritunyalucksana K."/>
        </authorList>
    </citation>
    <scope>NUCLEOTIDE SEQUENCE [LARGE SCALE GENOMIC DNA]</scope>
    <source>
        <strain evidence="3">TH2012</strain>
    </source>
</reference>
<organism evidence="2 3">
    <name type="scientific">Shewanella khirikhana</name>
    <dbReference type="NCBI Taxonomy" id="1965282"/>
    <lineage>
        <taxon>Bacteria</taxon>
        <taxon>Pseudomonadati</taxon>
        <taxon>Pseudomonadota</taxon>
        <taxon>Gammaproteobacteria</taxon>
        <taxon>Alteromonadales</taxon>
        <taxon>Shewanellaceae</taxon>
        <taxon>Shewanella</taxon>
    </lineage>
</organism>
<accession>A0ABM7DS50</accession>